<dbReference type="Gene3D" id="3.40.50.1820">
    <property type="entry name" value="alpha/beta hydrolase"/>
    <property type="match status" value="1"/>
</dbReference>
<evidence type="ECO:0000313" key="3">
    <source>
        <dbReference type="Proteomes" id="UP001601992"/>
    </source>
</evidence>
<dbReference type="GO" id="GO:0016787">
    <property type="term" value="F:hydrolase activity"/>
    <property type="evidence" value="ECO:0007669"/>
    <property type="project" value="UniProtKB-KW"/>
</dbReference>
<dbReference type="PANTHER" id="PTHR43798:SF33">
    <property type="entry name" value="HYDROLASE, PUTATIVE (AFU_ORTHOLOGUE AFUA_2G14860)-RELATED"/>
    <property type="match status" value="1"/>
</dbReference>
<dbReference type="Proteomes" id="UP001601992">
    <property type="component" value="Unassembled WGS sequence"/>
</dbReference>
<name>A0ABW6RX13_9NOCA</name>
<feature type="domain" description="AB hydrolase-1" evidence="1">
    <location>
        <begin position="21"/>
        <end position="254"/>
    </location>
</feature>
<dbReference type="Pfam" id="PF12697">
    <property type="entry name" value="Abhydrolase_6"/>
    <property type="match status" value="1"/>
</dbReference>
<dbReference type="InterPro" id="IPR000073">
    <property type="entry name" value="AB_hydrolase_1"/>
</dbReference>
<dbReference type="InterPro" id="IPR050266">
    <property type="entry name" value="AB_hydrolase_sf"/>
</dbReference>
<keyword evidence="3" id="KW-1185">Reference proteome</keyword>
<sequence>MVQRVAAEPDPHFRAGRGEPVLLLHGLLLTWQSWGAVIDELSGDHEVFAPTLPGHWGGPAVSGPATFTALADFVAAVMDENDWPTAHLVGNSLGGWLALELAARGRARSVVAIAPGGLWEADVPATQQLIRKYRAFGPVLGVGAGSSAPSMVRSLVIPLLAHRPAAVPHALATACAAAPAHCHVVDDLAQDPTLANGFTGLAEIQAPVTVLLCEHDRLLPPRFHGRGIAAPGVESRTLPGVGHVPMLEAPDLVTAEIRTAIGRAASHG</sequence>
<dbReference type="SUPFAM" id="SSF53474">
    <property type="entry name" value="alpha/beta-Hydrolases"/>
    <property type="match status" value="1"/>
</dbReference>
<reference evidence="2 3" key="1">
    <citation type="submission" date="2024-10" db="EMBL/GenBank/DDBJ databases">
        <title>The Natural Products Discovery Center: Release of the First 8490 Sequenced Strains for Exploring Actinobacteria Biosynthetic Diversity.</title>
        <authorList>
            <person name="Kalkreuter E."/>
            <person name="Kautsar S.A."/>
            <person name="Yang D."/>
            <person name="Bader C.D."/>
            <person name="Teijaro C.N."/>
            <person name="Fluegel L."/>
            <person name="Davis C.M."/>
            <person name="Simpson J.R."/>
            <person name="Lauterbach L."/>
            <person name="Steele A.D."/>
            <person name="Gui C."/>
            <person name="Meng S."/>
            <person name="Li G."/>
            <person name="Viehrig K."/>
            <person name="Ye F."/>
            <person name="Su P."/>
            <person name="Kiefer A.F."/>
            <person name="Nichols A."/>
            <person name="Cepeda A.J."/>
            <person name="Yan W."/>
            <person name="Fan B."/>
            <person name="Jiang Y."/>
            <person name="Adhikari A."/>
            <person name="Zheng C.-J."/>
            <person name="Schuster L."/>
            <person name="Cowan T.M."/>
            <person name="Smanski M.J."/>
            <person name="Chevrette M.G."/>
            <person name="De Carvalho L.P.S."/>
            <person name="Shen B."/>
        </authorList>
    </citation>
    <scope>NUCLEOTIDE SEQUENCE [LARGE SCALE GENOMIC DNA]</scope>
    <source>
        <strain evidence="2 3">NPDC002593</strain>
    </source>
</reference>
<accession>A0ABW6RX13</accession>
<dbReference type="InterPro" id="IPR029058">
    <property type="entry name" value="AB_hydrolase_fold"/>
</dbReference>
<dbReference type="PANTHER" id="PTHR43798">
    <property type="entry name" value="MONOACYLGLYCEROL LIPASE"/>
    <property type="match status" value="1"/>
</dbReference>
<gene>
    <name evidence="2" type="ORF">ACFYXQ_12335</name>
</gene>
<proteinExistence type="predicted"/>
<evidence type="ECO:0000259" key="1">
    <source>
        <dbReference type="Pfam" id="PF12697"/>
    </source>
</evidence>
<evidence type="ECO:0000313" key="2">
    <source>
        <dbReference type="EMBL" id="MFF3568552.1"/>
    </source>
</evidence>
<keyword evidence="2" id="KW-0378">Hydrolase</keyword>
<dbReference type="EMBL" id="JBIAQY010000003">
    <property type="protein sequence ID" value="MFF3568552.1"/>
    <property type="molecule type" value="Genomic_DNA"/>
</dbReference>
<dbReference type="RefSeq" id="WP_051193915.1">
    <property type="nucleotide sequence ID" value="NZ_JBIAQY010000003.1"/>
</dbReference>
<protein>
    <submittedName>
        <fullName evidence="2">Alpha/beta fold hydrolase</fullName>
    </submittedName>
</protein>
<comment type="caution">
    <text evidence="2">The sequence shown here is derived from an EMBL/GenBank/DDBJ whole genome shotgun (WGS) entry which is preliminary data.</text>
</comment>
<organism evidence="2 3">
    <name type="scientific">Nocardia jiangxiensis</name>
    <dbReference type="NCBI Taxonomy" id="282685"/>
    <lineage>
        <taxon>Bacteria</taxon>
        <taxon>Bacillati</taxon>
        <taxon>Actinomycetota</taxon>
        <taxon>Actinomycetes</taxon>
        <taxon>Mycobacteriales</taxon>
        <taxon>Nocardiaceae</taxon>
        <taxon>Nocardia</taxon>
    </lineage>
</organism>